<keyword evidence="2" id="KW-0732">Signal</keyword>
<feature type="chain" id="PRO_5027016010" description="Homogentisate 1,2-dioxygenase" evidence="2">
    <location>
        <begin position="20"/>
        <end position="191"/>
    </location>
</feature>
<dbReference type="AlphaFoldDB" id="A0A6L3SWE9"/>
<dbReference type="RefSeq" id="WP_151001121.1">
    <property type="nucleotide sequence ID" value="NZ_BPQY01000530.1"/>
</dbReference>
<evidence type="ECO:0008006" key="5">
    <source>
        <dbReference type="Google" id="ProtNLM"/>
    </source>
</evidence>
<comment type="caution">
    <text evidence="3">The sequence shown here is derived from an EMBL/GenBank/DDBJ whole genome shotgun (WGS) entry which is preliminary data.</text>
</comment>
<proteinExistence type="predicted"/>
<evidence type="ECO:0000313" key="4">
    <source>
        <dbReference type="Proteomes" id="UP000474159"/>
    </source>
</evidence>
<evidence type="ECO:0000256" key="1">
    <source>
        <dbReference type="SAM" id="MobiDB-lite"/>
    </source>
</evidence>
<feature type="signal peptide" evidence="2">
    <location>
        <begin position="1"/>
        <end position="19"/>
    </location>
</feature>
<gene>
    <name evidence="3" type="ORF">F6X53_15580</name>
</gene>
<evidence type="ECO:0000313" key="3">
    <source>
        <dbReference type="EMBL" id="KAB1078181.1"/>
    </source>
</evidence>
<protein>
    <recommendedName>
        <fullName evidence="5">Homogentisate 1,2-dioxygenase</fullName>
    </recommendedName>
</protein>
<dbReference type="EMBL" id="VZZK01000015">
    <property type="protein sequence ID" value="KAB1078181.1"/>
    <property type="molecule type" value="Genomic_DNA"/>
</dbReference>
<reference evidence="3 4" key="1">
    <citation type="submission" date="2019-09" db="EMBL/GenBank/DDBJ databases">
        <title>YIM 48816 draft genome.</title>
        <authorList>
            <person name="Jiang L."/>
        </authorList>
    </citation>
    <scope>NUCLEOTIDE SEQUENCE [LARGE SCALE GENOMIC DNA]</scope>
    <source>
        <strain evidence="3 4">YIM 48816</strain>
    </source>
</reference>
<feature type="region of interest" description="Disordered" evidence="1">
    <location>
        <begin position="22"/>
        <end position="45"/>
    </location>
</feature>
<keyword evidence="4" id="KW-1185">Reference proteome</keyword>
<organism evidence="3 4">
    <name type="scientific">Methylobacterium soli</name>
    <dbReference type="NCBI Taxonomy" id="553447"/>
    <lineage>
        <taxon>Bacteria</taxon>
        <taxon>Pseudomonadati</taxon>
        <taxon>Pseudomonadota</taxon>
        <taxon>Alphaproteobacteria</taxon>
        <taxon>Hyphomicrobiales</taxon>
        <taxon>Methylobacteriaceae</taxon>
        <taxon>Methylobacterium</taxon>
    </lineage>
</organism>
<evidence type="ECO:0000256" key="2">
    <source>
        <dbReference type="SAM" id="SignalP"/>
    </source>
</evidence>
<dbReference type="OrthoDB" id="7376020at2"/>
<sequence>MRRFVLGLALVLVGAGAQAEPAREAEPARQAQASPPPTGAPAAPVPAACTDFAWPLMREETWFAAPGLARVASGDTLRPEMPGAVLTLKPEAEVAFPVAPSRVPPPGSYGGVLRFPAPIRPGIHQVTLSDEAWIDVSQDGQTTRPPVDHTVNRDCPTLRKSLRYQFGTAPVIIEISGAKRDTIKIAVAPVE</sequence>
<accession>A0A6L3SWE9</accession>
<dbReference type="Proteomes" id="UP000474159">
    <property type="component" value="Unassembled WGS sequence"/>
</dbReference>
<name>A0A6L3SWE9_9HYPH</name>